<proteinExistence type="predicted"/>
<accession>A0ABV5YGU3</accession>
<feature type="domain" description="Glycoside hydrolase family 65 N-terminal" evidence="2">
    <location>
        <begin position="17"/>
        <end position="267"/>
    </location>
</feature>
<dbReference type="EMBL" id="JBHLZP010000130">
    <property type="protein sequence ID" value="MFB9834269.1"/>
    <property type="molecule type" value="Genomic_DNA"/>
</dbReference>
<keyword evidence="4" id="KW-1185">Reference proteome</keyword>
<organism evidence="3 4">
    <name type="scientific">Actinoallomurus acaciae</name>
    <dbReference type="NCBI Taxonomy" id="502577"/>
    <lineage>
        <taxon>Bacteria</taxon>
        <taxon>Bacillati</taxon>
        <taxon>Actinomycetota</taxon>
        <taxon>Actinomycetes</taxon>
        <taxon>Streptosporangiales</taxon>
        <taxon>Thermomonosporaceae</taxon>
        <taxon>Actinoallomurus</taxon>
    </lineage>
</organism>
<comment type="caution">
    <text evidence="3">The sequence shown here is derived from an EMBL/GenBank/DDBJ whole genome shotgun (WGS) entry which is preliminary data.</text>
</comment>
<dbReference type="Gene3D" id="2.70.98.40">
    <property type="entry name" value="Glycoside hydrolase, family 65, N-terminal domain"/>
    <property type="match status" value="1"/>
</dbReference>
<keyword evidence="3" id="KW-0378">Hydrolase</keyword>
<dbReference type="InterPro" id="IPR037018">
    <property type="entry name" value="GH65_N"/>
</dbReference>
<dbReference type="InterPro" id="IPR005196">
    <property type="entry name" value="Glyco_hydro_65_N"/>
</dbReference>
<feature type="region of interest" description="Disordered" evidence="1">
    <location>
        <begin position="267"/>
        <end position="295"/>
    </location>
</feature>
<sequence length="295" mass="32747">MRAPPEPTAVTPWYVVYQEFEPAGERLREALCTLGNGYFATRGAAPEASAGTVHYPGTYIAGCYDRLSSRVSGHTVVNEDLVNAPNWLPLTFRAQDGHWFAPGRFHLLDYRQELDLRRGLLRRWLRYRDDAGRVTAVDQRRLVSMDDPHLAAMLTTIRAENWSGSLEVRSGLDARVRNRGVARYRGLADRHLTVDSTGADGDLIWLTADTVSSAVRIALACRNAVHGREVTHRETRGEPGWIARHLTVEMSPGETVTVEKVVGLHTSLDRSAEPPASAARRSAEGAPRFAGLRDR</sequence>
<dbReference type="Pfam" id="PF03636">
    <property type="entry name" value="Glyco_hydro_65N"/>
    <property type="match status" value="1"/>
</dbReference>
<dbReference type="SUPFAM" id="SSF74650">
    <property type="entry name" value="Galactose mutarotase-like"/>
    <property type="match status" value="1"/>
</dbReference>
<feature type="compositionally biased region" description="Low complexity" evidence="1">
    <location>
        <begin position="273"/>
        <end position="288"/>
    </location>
</feature>
<reference evidence="3 4" key="1">
    <citation type="submission" date="2024-09" db="EMBL/GenBank/DDBJ databases">
        <authorList>
            <person name="Sun Q."/>
            <person name="Mori K."/>
        </authorList>
    </citation>
    <scope>NUCLEOTIDE SEQUENCE [LARGE SCALE GENOMIC DNA]</scope>
    <source>
        <strain evidence="3 4">TBRC 0563</strain>
    </source>
</reference>
<evidence type="ECO:0000259" key="2">
    <source>
        <dbReference type="Pfam" id="PF03636"/>
    </source>
</evidence>
<feature type="non-terminal residue" evidence="3">
    <location>
        <position position="295"/>
    </location>
</feature>
<dbReference type="InterPro" id="IPR011013">
    <property type="entry name" value="Gal_mutarotase_sf_dom"/>
</dbReference>
<protein>
    <submittedName>
        <fullName evidence="3">Glycoside hydrolase family 65 protein</fullName>
    </submittedName>
</protein>
<gene>
    <name evidence="3" type="ORF">ACFFNX_18975</name>
</gene>
<dbReference type="PANTHER" id="PTHR11051">
    <property type="entry name" value="GLYCOSYL HYDROLASE-RELATED"/>
    <property type="match status" value="1"/>
</dbReference>
<evidence type="ECO:0000313" key="4">
    <source>
        <dbReference type="Proteomes" id="UP001589627"/>
    </source>
</evidence>
<evidence type="ECO:0000313" key="3">
    <source>
        <dbReference type="EMBL" id="MFB9834269.1"/>
    </source>
</evidence>
<name>A0ABV5YGU3_9ACTN</name>
<evidence type="ECO:0000256" key="1">
    <source>
        <dbReference type="SAM" id="MobiDB-lite"/>
    </source>
</evidence>
<dbReference type="Proteomes" id="UP001589627">
    <property type="component" value="Unassembled WGS sequence"/>
</dbReference>
<dbReference type="PANTHER" id="PTHR11051:SF8">
    <property type="entry name" value="PROTEIN-GLUCOSYLGALACTOSYLHYDROXYLYSINE GLUCOSIDASE"/>
    <property type="match status" value="1"/>
</dbReference>
<dbReference type="GO" id="GO:0016787">
    <property type="term" value="F:hydrolase activity"/>
    <property type="evidence" value="ECO:0007669"/>
    <property type="project" value="UniProtKB-KW"/>
</dbReference>